<evidence type="ECO:0000256" key="1">
    <source>
        <dbReference type="SAM" id="MobiDB-lite"/>
    </source>
</evidence>
<feature type="region of interest" description="Disordered" evidence="1">
    <location>
        <begin position="289"/>
        <end position="392"/>
    </location>
</feature>
<feature type="compositionally biased region" description="Polar residues" evidence="1">
    <location>
        <begin position="294"/>
        <end position="303"/>
    </location>
</feature>
<organism evidence="2 3">
    <name type="scientific">Mycolicibacterium helvum</name>
    <dbReference type="NCBI Taxonomy" id="1534349"/>
    <lineage>
        <taxon>Bacteria</taxon>
        <taxon>Bacillati</taxon>
        <taxon>Actinomycetota</taxon>
        <taxon>Actinomycetes</taxon>
        <taxon>Mycobacteriales</taxon>
        <taxon>Mycobacteriaceae</taxon>
        <taxon>Mycolicibacterium</taxon>
    </lineage>
</organism>
<name>A0A7I7T7E2_9MYCO</name>
<evidence type="ECO:0000313" key="2">
    <source>
        <dbReference type="EMBL" id="BBY64185.1"/>
    </source>
</evidence>
<proteinExistence type="predicted"/>
<dbReference type="KEGG" id="mhev:MHEL_24280"/>
<protein>
    <recommendedName>
        <fullName evidence="4">PE-PGRS family protein</fullName>
    </recommendedName>
</protein>
<feature type="compositionally biased region" description="Low complexity" evidence="1">
    <location>
        <begin position="379"/>
        <end position="392"/>
    </location>
</feature>
<reference evidence="2 3" key="1">
    <citation type="journal article" date="2019" name="Emerg. Microbes Infect.">
        <title>Comprehensive subspecies identification of 175 nontuberculous mycobacteria species based on 7547 genomic profiles.</title>
        <authorList>
            <person name="Matsumoto Y."/>
            <person name="Kinjo T."/>
            <person name="Motooka D."/>
            <person name="Nabeya D."/>
            <person name="Jung N."/>
            <person name="Uechi K."/>
            <person name="Horii T."/>
            <person name="Iida T."/>
            <person name="Fujita J."/>
            <person name="Nakamura S."/>
        </authorList>
    </citation>
    <scope>NUCLEOTIDE SEQUENCE [LARGE SCALE GENOMIC DNA]</scope>
    <source>
        <strain evidence="2 3">JCM 30396</strain>
    </source>
</reference>
<evidence type="ECO:0000313" key="3">
    <source>
        <dbReference type="Proteomes" id="UP000467148"/>
    </source>
</evidence>
<keyword evidence="3" id="KW-1185">Reference proteome</keyword>
<sequence>MQALLRSKVSAGVALVGASAIVISPISVTVPDLQVPAIHMSTLATALASTSQSLPTWAQVLETSFANIAAIGTQVQNSPDPIIQQLITNQLAYITTISTSLGNAFGGLTAGVTALPQALLTATQQLAAGQFSAAVSTVFQGALGLVLAPAIGLLPIFNIPGEIAQNITNVINAVPNILLPVGLAALSPIAGAVYAFGDTGQLVVDALGAGDAVGAISTLLKMPAAITDAFLNGYPSQGATGILSPYAGNVFGSGLIASLLAARDTIAQALGAPVPPSAAAVAARSAAAPAEVSTPSKQTSTEDSAGAGTADSSGVADSAPSAGSSLKKVTDGNKAVPGATTSPAAATGTGSETGSGSGSTAGSQHGEGTKKGVGGSGRSTGSSAKAGAHSGA</sequence>
<dbReference type="EMBL" id="AP022596">
    <property type="protein sequence ID" value="BBY64185.1"/>
    <property type="molecule type" value="Genomic_DNA"/>
</dbReference>
<gene>
    <name evidence="2" type="ORF">MHEL_24280</name>
</gene>
<dbReference type="RefSeq" id="WP_163747741.1">
    <property type="nucleotide sequence ID" value="NZ_AP022596.1"/>
</dbReference>
<feature type="compositionally biased region" description="Low complexity" evidence="1">
    <location>
        <begin position="338"/>
        <end position="350"/>
    </location>
</feature>
<dbReference type="Proteomes" id="UP000467148">
    <property type="component" value="Chromosome"/>
</dbReference>
<dbReference type="AlphaFoldDB" id="A0A7I7T7E2"/>
<accession>A0A7I7T7E2</accession>
<evidence type="ECO:0008006" key="4">
    <source>
        <dbReference type="Google" id="ProtNLM"/>
    </source>
</evidence>